<evidence type="ECO:0000313" key="1">
    <source>
        <dbReference type="EMBL" id="QDT15252.1"/>
    </source>
</evidence>
<dbReference type="OrthoDB" id="216943at2"/>
<keyword evidence="2" id="KW-1185">Reference proteome</keyword>
<organism evidence="1 2">
    <name type="scientific">Alienimonas californiensis</name>
    <dbReference type="NCBI Taxonomy" id="2527989"/>
    <lineage>
        <taxon>Bacteria</taxon>
        <taxon>Pseudomonadati</taxon>
        <taxon>Planctomycetota</taxon>
        <taxon>Planctomycetia</taxon>
        <taxon>Planctomycetales</taxon>
        <taxon>Planctomycetaceae</taxon>
        <taxon>Alienimonas</taxon>
    </lineage>
</organism>
<sequence length="180" mass="20002">MLDALFRRGNPTNRWSRSPGLALTVDLSPPTINGVPIGSPVEEFWFLGRTTSQGACPLDYADLGLSLVAEDDGTCSTFQVIFDDTESRFEPFSGTLTVNRSPVVPANLAERLGEPYWEDRDEEESILFYEFPGYEIQLERTLSGVPQRIVVTNQPLMADADQRASYGVDKPWPRAGTMLP</sequence>
<reference evidence="1 2" key="1">
    <citation type="submission" date="2019-02" db="EMBL/GenBank/DDBJ databases">
        <title>Deep-cultivation of Planctomycetes and their phenomic and genomic characterization uncovers novel biology.</title>
        <authorList>
            <person name="Wiegand S."/>
            <person name="Jogler M."/>
            <person name="Boedeker C."/>
            <person name="Pinto D."/>
            <person name="Vollmers J."/>
            <person name="Rivas-Marin E."/>
            <person name="Kohn T."/>
            <person name="Peeters S.H."/>
            <person name="Heuer A."/>
            <person name="Rast P."/>
            <person name="Oberbeckmann S."/>
            <person name="Bunk B."/>
            <person name="Jeske O."/>
            <person name="Meyerdierks A."/>
            <person name="Storesund J.E."/>
            <person name="Kallscheuer N."/>
            <person name="Luecker S."/>
            <person name="Lage O.M."/>
            <person name="Pohl T."/>
            <person name="Merkel B.J."/>
            <person name="Hornburger P."/>
            <person name="Mueller R.-W."/>
            <person name="Bruemmer F."/>
            <person name="Labrenz M."/>
            <person name="Spormann A.M."/>
            <person name="Op den Camp H."/>
            <person name="Overmann J."/>
            <person name="Amann R."/>
            <person name="Jetten M.S.M."/>
            <person name="Mascher T."/>
            <person name="Medema M.H."/>
            <person name="Devos D.P."/>
            <person name="Kaster A.-K."/>
            <person name="Ovreas L."/>
            <person name="Rohde M."/>
            <person name="Galperin M.Y."/>
            <person name="Jogler C."/>
        </authorList>
    </citation>
    <scope>NUCLEOTIDE SEQUENCE [LARGE SCALE GENOMIC DNA]</scope>
    <source>
        <strain evidence="1 2">CA12</strain>
    </source>
</reference>
<proteinExistence type="predicted"/>
<protein>
    <submittedName>
        <fullName evidence="1">Uncharacterized protein</fullName>
    </submittedName>
</protein>
<dbReference type="EMBL" id="CP036265">
    <property type="protein sequence ID" value="QDT15252.1"/>
    <property type="molecule type" value="Genomic_DNA"/>
</dbReference>
<gene>
    <name evidence="1" type="ORF">CA12_13350</name>
</gene>
<dbReference type="Proteomes" id="UP000318741">
    <property type="component" value="Chromosome"/>
</dbReference>
<dbReference type="AlphaFoldDB" id="A0A517P7A4"/>
<dbReference type="KEGG" id="acaf:CA12_13350"/>
<name>A0A517P7A4_9PLAN</name>
<dbReference type="RefSeq" id="WP_145358065.1">
    <property type="nucleotide sequence ID" value="NZ_CP036265.1"/>
</dbReference>
<accession>A0A517P7A4</accession>
<evidence type="ECO:0000313" key="2">
    <source>
        <dbReference type="Proteomes" id="UP000318741"/>
    </source>
</evidence>